<dbReference type="InterPro" id="IPR029039">
    <property type="entry name" value="Flavoprotein-like_sf"/>
</dbReference>
<comment type="caution">
    <text evidence="2">The sequence shown here is derived from an EMBL/GenBank/DDBJ whole genome shotgun (WGS) entry which is preliminary data.</text>
</comment>
<keyword evidence="3" id="KW-1185">Reference proteome</keyword>
<dbReference type="InterPro" id="IPR001226">
    <property type="entry name" value="Flavodoxin_CS"/>
</dbReference>
<dbReference type="PROSITE" id="PS00201">
    <property type="entry name" value="FLAVODOXIN"/>
    <property type="match status" value="1"/>
</dbReference>
<dbReference type="InterPro" id="IPR026816">
    <property type="entry name" value="Flavodoxin_dom"/>
</dbReference>
<dbReference type="SUPFAM" id="SSF52218">
    <property type="entry name" value="Flavoproteins"/>
    <property type="match status" value="1"/>
</dbReference>
<organism evidence="2 3">
    <name type="scientific">Rhodococcus navarretei</name>
    <dbReference type="NCBI Taxonomy" id="3128981"/>
    <lineage>
        <taxon>Bacteria</taxon>
        <taxon>Bacillati</taxon>
        <taxon>Actinomycetota</taxon>
        <taxon>Actinomycetes</taxon>
        <taxon>Mycobacteriales</taxon>
        <taxon>Nocardiaceae</taxon>
        <taxon>Rhodococcus</taxon>
    </lineage>
</organism>
<feature type="domain" description="Flavodoxin-like" evidence="1">
    <location>
        <begin position="9"/>
        <end position="183"/>
    </location>
</feature>
<evidence type="ECO:0000259" key="1">
    <source>
        <dbReference type="PROSITE" id="PS50902"/>
    </source>
</evidence>
<evidence type="ECO:0000313" key="3">
    <source>
        <dbReference type="Proteomes" id="UP001456513"/>
    </source>
</evidence>
<reference evidence="2 3" key="1">
    <citation type="submission" date="2024-03" db="EMBL/GenBank/DDBJ databases">
        <title>Rhodococcus navarretei sp. nov. and Pseudarthrobacter quantumdoti sp. nov., two new species with the ability to biosynthesize Quantum Dots isolated from soil samples at Union Glacier, Antarctica.</title>
        <authorList>
            <person name="Vargas M."/>
        </authorList>
    </citation>
    <scope>NUCLEOTIDE SEQUENCE [LARGE SCALE GENOMIC DNA]</scope>
    <source>
        <strain evidence="2 3">EXRC-4A-4</strain>
    </source>
</reference>
<gene>
    <name evidence="2" type="ORF">AABD04_24825</name>
</gene>
<dbReference type="Pfam" id="PF12724">
    <property type="entry name" value="Flavodoxin_5"/>
    <property type="match status" value="1"/>
</dbReference>
<protein>
    <submittedName>
        <fullName evidence="2">Flavodoxin domain-containing protein</fullName>
    </submittedName>
</protein>
<proteinExistence type="predicted"/>
<name>A0ABU9D3V0_9NOCA</name>
<evidence type="ECO:0000313" key="2">
    <source>
        <dbReference type="EMBL" id="MEK8074084.1"/>
    </source>
</evidence>
<dbReference type="InterPro" id="IPR008254">
    <property type="entry name" value="Flavodoxin/NO_synth"/>
</dbReference>
<dbReference type="EMBL" id="JBBPCN010000001">
    <property type="protein sequence ID" value="MEK8074084.1"/>
    <property type="molecule type" value="Genomic_DNA"/>
</dbReference>
<dbReference type="Proteomes" id="UP001456513">
    <property type="component" value="Unassembled WGS sequence"/>
</dbReference>
<dbReference type="Gene3D" id="3.40.50.360">
    <property type="match status" value="1"/>
</dbReference>
<dbReference type="RefSeq" id="WP_341442880.1">
    <property type="nucleotide sequence ID" value="NZ_JBBPCN010000001.1"/>
</dbReference>
<sequence length="183" mass="19911">MTDPNCVDVLVLYATAKGSTRGIAERIASCLRTGGTRVAVRSVADTSPLPSCAALVFGSAIHDRQWLPAAEDMAGRIAEECGVTAPVWAFSVSSVGSTSTLLSSRLADFLRPRTPEPLAVQRLRKQVPLRDHRWFAGSIAPGDWPGVGRVVFRLMGGHYRDARDWPDIEQWARRIESAVHSST</sequence>
<dbReference type="PROSITE" id="PS50902">
    <property type="entry name" value="FLAVODOXIN_LIKE"/>
    <property type="match status" value="1"/>
</dbReference>
<accession>A0ABU9D3V0</accession>